<proteinExistence type="predicted"/>
<evidence type="ECO:0000313" key="2">
    <source>
        <dbReference type="EMBL" id="KDR65514.1"/>
    </source>
</evidence>
<name>A0A067SCQ9_GALM3</name>
<dbReference type="AlphaFoldDB" id="A0A067SCQ9"/>
<feature type="domain" description="RNA polymerase Rpb1" evidence="1">
    <location>
        <begin position="2"/>
        <end position="62"/>
    </location>
</feature>
<dbReference type="GO" id="GO:0003899">
    <property type="term" value="F:DNA-directed RNA polymerase activity"/>
    <property type="evidence" value="ECO:0007669"/>
    <property type="project" value="InterPro"/>
</dbReference>
<dbReference type="Gene3D" id="3.30.1360.140">
    <property type="match status" value="1"/>
</dbReference>
<dbReference type="Proteomes" id="UP000027222">
    <property type="component" value="Unassembled WGS sequence"/>
</dbReference>
<dbReference type="OrthoDB" id="3055786at2759"/>
<dbReference type="GO" id="GO:0006351">
    <property type="term" value="P:DNA-templated transcription"/>
    <property type="evidence" value="ECO:0007669"/>
    <property type="project" value="InterPro"/>
</dbReference>
<organism evidence="2 3">
    <name type="scientific">Galerina marginata (strain CBS 339.88)</name>
    <dbReference type="NCBI Taxonomy" id="685588"/>
    <lineage>
        <taxon>Eukaryota</taxon>
        <taxon>Fungi</taxon>
        <taxon>Dikarya</taxon>
        <taxon>Basidiomycota</taxon>
        <taxon>Agaricomycotina</taxon>
        <taxon>Agaricomycetes</taxon>
        <taxon>Agaricomycetidae</taxon>
        <taxon>Agaricales</taxon>
        <taxon>Agaricineae</taxon>
        <taxon>Strophariaceae</taxon>
        <taxon>Galerina</taxon>
    </lineage>
</organism>
<evidence type="ECO:0000259" key="1">
    <source>
        <dbReference type="Pfam" id="PF04990"/>
    </source>
</evidence>
<feature type="non-terminal residue" evidence="2">
    <location>
        <position position="1"/>
    </location>
</feature>
<sequence length="64" mass="7241">KLIVHYVVGRIAESFKTDSFLIWSEDNSKKLVVCCCVLGSPDKEDDGMGSIEEDIFFQPLKTRC</sequence>
<dbReference type="InterPro" id="IPR038593">
    <property type="entry name" value="RNA_pol_Rpb1_7_sf"/>
</dbReference>
<protein>
    <recommendedName>
        <fullName evidence="1">RNA polymerase Rpb1 domain-containing protein</fullName>
    </recommendedName>
</protein>
<gene>
    <name evidence="2" type="ORF">GALMADRAFT_1364541</name>
</gene>
<reference evidence="3" key="1">
    <citation type="journal article" date="2014" name="Proc. Natl. Acad. Sci. U.S.A.">
        <title>Extensive sampling of basidiomycete genomes demonstrates inadequacy of the white-rot/brown-rot paradigm for wood decay fungi.</title>
        <authorList>
            <person name="Riley R."/>
            <person name="Salamov A.A."/>
            <person name="Brown D.W."/>
            <person name="Nagy L.G."/>
            <person name="Floudas D."/>
            <person name="Held B.W."/>
            <person name="Levasseur A."/>
            <person name="Lombard V."/>
            <person name="Morin E."/>
            <person name="Otillar R."/>
            <person name="Lindquist E.A."/>
            <person name="Sun H."/>
            <person name="LaButti K.M."/>
            <person name="Schmutz J."/>
            <person name="Jabbour D."/>
            <person name="Luo H."/>
            <person name="Baker S.E."/>
            <person name="Pisabarro A.G."/>
            <person name="Walton J.D."/>
            <person name="Blanchette R.A."/>
            <person name="Henrissat B."/>
            <person name="Martin F."/>
            <person name="Cullen D."/>
            <person name="Hibbett D.S."/>
            <person name="Grigoriev I.V."/>
        </authorList>
    </citation>
    <scope>NUCLEOTIDE SEQUENCE [LARGE SCALE GENOMIC DNA]</scope>
    <source>
        <strain evidence="3">CBS 339.88</strain>
    </source>
</reference>
<accession>A0A067SCQ9</accession>
<dbReference type="EMBL" id="KL142443">
    <property type="protein sequence ID" value="KDR65514.1"/>
    <property type="molecule type" value="Genomic_DNA"/>
</dbReference>
<dbReference type="Pfam" id="PF04990">
    <property type="entry name" value="RNA_pol_Rpb1_7"/>
    <property type="match status" value="1"/>
</dbReference>
<dbReference type="InterPro" id="IPR007073">
    <property type="entry name" value="RNA_pol_Rpb1_7"/>
</dbReference>
<dbReference type="STRING" id="685588.A0A067SCQ9"/>
<dbReference type="GO" id="GO:0003677">
    <property type="term" value="F:DNA binding"/>
    <property type="evidence" value="ECO:0007669"/>
    <property type="project" value="InterPro"/>
</dbReference>
<keyword evidence="3" id="KW-1185">Reference proteome</keyword>
<dbReference type="HOGENOM" id="CLU_2873811_0_0_1"/>
<evidence type="ECO:0000313" key="3">
    <source>
        <dbReference type="Proteomes" id="UP000027222"/>
    </source>
</evidence>